<dbReference type="Gramene" id="PVH36623">
    <property type="protein sequence ID" value="PVH36623"/>
    <property type="gene ID" value="PAHAL_6G124300"/>
</dbReference>
<organism evidence="2">
    <name type="scientific">Panicum hallii</name>
    <dbReference type="NCBI Taxonomy" id="206008"/>
    <lineage>
        <taxon>Eukaryota</taxon>
        <taxon>Viridiplantae</taxon>
        <taxon>Streptophyta</taxon>
        <taxon>Embryophyta</taxon>
        <taxon>Tracheophyta</taxon>
        <taxon>Spermatophyta</taxon>
        <taxon>Magnoliopsida</taxon>
        <taxon>Liliopsida</taxon>
        <taxon>Poales</taxon>
        <taxon>Poaceae</taxon>
        <taxon>PACMAD clade</taxon>
        <taxon>Panicoideae</taxon>
        <taxon>Panicodae</taxon>
        <taxon>Paniceae</taxon>
        <taxon>Panicinae</taxon>
        <taxon>Panicum</taxon>
        <taxon>Panicum sect. Panicum</taxon>
    </lineage>
</organism>
<sequence>MVNTRSGSGVDQPAAPRRRARNNTNPDPQPSQPHQTPPVGMEQFLAAQTQLLTNMANTIANMQAQMNQAPPPPPPPARDRHREFMSHKPPTFSHSPDPLQADDWIKTMW</sequence>
<evidence type="ECO:0000313" key="2">
    <source>
        <dbReference type="EMBL" id="PVH36623.1"/>
    </source>
</evidence>
<feature type="region of interest" description="Disordered" evidence="1">
    <location>
        <begin position="1"/>
        <end position="41"/>
    </location>
</feature>
<name>A0A2T8IG05_9POAL</name>
<proteinExistence type="predicted"/>
<accession>A0A2T8IG05</accession>
<reference evidence="2" key="1">
    <citation type="submission" date="2018-04" db="EMBL/GenBank/DDBJ databases">
        <title>WGS assembly of Panicum hallii.</title>
        <authorList>
            <person name="Lovell J."/>
            <person name="Jenkins J."/>
            <person name="Lowry D."/>
            <person name="Mamidi S."/>
            <person name="Sreedasyam A."/>
            <person name="Weng X."/>
            <person name="Barry K."/>
            <person name="Bonette J."/>
            <person name="Campitelli B."/>
            <person name="Daum C."/>
            <person name="Gordon S."/>
            <person name="Gould B."/>
            <person name="Lipzen A."/>
            <person name="Macqueen A."/>
            <person name="Palacio-Mejia J."/>
            <person name="Plott C."/>
            <person name="Shakirov E."/>
            <person name="Shu S."/>
            <person name="Yoshinaga Y."/>
            <person name="Zane M."/>
            <person name="Rokhsar D."/>
            <person name="Grimwood J."/>
            <person name="Schmutz J."/>
            <person name="Juenger T."/>
        </authorList>
    </citation>
    <scope>NUCLEOTIDE SEQUENCE [LARGE SCALE GENOMIC DNA]</scope>
    <source>
        <strain evidence="2">FIL2</strain>
    </source>
</reference>
<feature type="compositionally biased region" description="Basic and acidic residues" evidence="1">
    <location>
        <begin position="77"/>
        <end position="86"/>
    </location>
</feature>
<protein>
    <recommendedName>
        <fullName evidence="3">Retrotransposon gag domain-containing protein</fullName>
    </recommendedName>
</protein>
<gene>
    <name evidence="2" type="ORF">PAHAL_6G124300</name>
</gene>
<feature type="region of interest" description="Disordered" evidence="1">
    <location>
        <begin position="65"/>
        <end position="101"/>
    </location>
</feature>
<evidence type="ECO:0008006" key="3">
    <source>
        <dbReference type="Google" id="ProtNLM"/>
    </source>
</evidence>
<dbReference type="EMBL" id="CM008051">
    <property type="protein sequence ID" value="PVH36623.1"/>
    <property type="molecule type" value="Genomic_DNA"/>
</dbReference>
<evidence type="ECO:0000256" key="1">
    <source>
        <dbReference type="SAM" id="MobiDB-lite"/>
    </source>
</evidence>
<dbReference type="AlphaFoldDB" id="A0A2T8IG05"/>
<dbReference type="Proteomes" id="UP000243499">
    <property type="component" value="Chromosome 6"/>
</dbReference>